<feature type="transmembrane region" description="Helical" evidence="8">
    <location>
        <begin position="176"/>
        <end position="198"/>
    </location>
</feature>
<evidence type="ECO:0000256" key="5">
    <source>
        <dbReference type="ARBA" id="ARBA00023136"/>
    </source>
</evidence>
<dbReference type="Pfam" id="PF00209">
    <property type="entry name" value="SNF"/>
    <property type="match status" value="1"/>
</dbReference>
<dbReference type="InterPro" id="IPR000175">
    <property type="entry name" value="Na/ntran_symport"/>
</dbReference>
<keyword evidence="6" id="KW-0479">Metal-binding</keyword>
<gene>
    <name evidence="9" type="primary">Slc6a16</name>
    <name evidence="9" type="ORF">PHOROB_LOCUS17486</name>
</gene>
<keyword evidence="5 8" id="KW-0472">Membrane</keyword>
<feature type="transmembrane region" description="Helical" evidence="8">
    <location>
        <begin position="294"/>
        <end position="314"/>
    </location>
</feature>
<feature type="transmembrane region" description="Helical" evidence="8">
    <location>
        <begin position="143"/>
        <end position="164"/>
    </location>
</feature>
<dbReference type="GO" id="GO:0035725">
    <property type="term" value="P:sodium ion transmembrane transport"/>
    <property type="evidence" value="ECO:0007669"/>
    <property type="project" value="TreeGrafter"/>
</dbReference>
<reference evidence="9" key="1">
    <citation type="submission" date="2022-06" db="EMBL/GenBank/DDBJ databases">
        <authorList>
            <person name="Andreotti S."/>
            <person name="Wyler E."/>
        </authorList>
    </citation>
    <scope>NUCLEOTIDE SEQUENCE</scope>
</reference>
<feature type="transmembrane region" description="Helical" evidence="8">
    <location>
        <begin position="113"/>
        <end position="131"/>
    </location>
</feature>
<feature type="compositionally biased region" description="Polar residues" evidence="7">
    <location>
        <begin position="9"/>
        <end position="33"/>
    </location>
</feature>
<feature type="transmembrane region" description="Helical" evidence="8">
    <location>
        <begin position="610"/>
        <end position="635"/>
    </location>
</feature>
<feature type="transmembrane region" description="Helical" evidence="8">
    <location>
        <begin position="269"/>
        <end position="288"/>
    </location>
</feature>
<keyword evidence="6" id="KW-0915">Sodium</keyword>
<dbReference type="GO" id="GO:0006865">
    <property type="term" value="P:amino acid transport"/>
    <property type="evidence" value="ECO:0007669"/>
    <property type="project" value="TreeGrafter"/>
</dbReference>
<dbReference type="SUPFAM" id="SSF161070">
    <property type="entry name" value="SNF-like"/>
    <property type="match status" value="1"/>
</dbReference>
<evidence type="ECO:0000256" key="2">
    <source>
        <dbReference type="ARBA" id="ARBA00022448"/>
    </source>
</evidence>
<dbReference type="PROSITE" id="PS50267">
    <property type="entry name" value="NA_NEUROTRAN_SYMP_3"/>
    <property type="match status" value="1"/>
</dbReference>
<feature type="transmembrane region" description="Helical" evidence="8">
    <location>
        <begin position="655"/>
        <end position="680"/>
    </location>
</feature>
<evidence type="ECO:0000256" key="6">
    <source>
        <dbReference type="PIRSR" id="PIRSR600175-1"/>
    </source>
</evidence>
<evidence type="ECO:0000256" key="3">
    <source>
        <dbReference type="ARBA" id="ARBA00022692"/>
    </source>
</evidence>
<keyword evidence="10" id="KW-1185">Reference proteome</keyword>
<organism evidence="9 10">
    <name type="scientific">Phodopus roborovskii</name>
    <name type="common">Roborovski's desert hamster</name>
    <name type="synonym">Cricetulus roborovskii</name>
    <dbReference type="NCBI Taxonomy" id="109678"/>
    <lineage>
        <taxon>Eukaryota</taxon>
        <taxon>Metazoa</taxon>
        <taxon>Chordata</taxon>
        <taxon>Craniata</taxon>
        <taxon>Vertebrata</taxon>
        <taxon>Euteleostomi</taxon>
        <taxon>Mammalia</taxon>
        <taxon>Eutheria</taxon>
        <taxon>Euarchontoglires</taxon>
        <taxon>Glires</taxon>
        <taxon>Rodentia</taxon>
        <taxon>Myomorpha</taxon>
        <taxon>Muroidea</taxon>
        <taxon>Cricetidae</taxon>
        <taxon>Cricetinae</taxon>
        <taxon>Phodopus</taxon>
    </lineage>
</organism>
<dbReference type="PANTHER" id="PTHR11616:SF327">
    <property type="entry name" value="ORPHAN SODIUM- AND CHLORIDE-DEPENDENT NEUROTRANSMITTER TRANSPORTER NTT5"/>
    <property type="match status" value="1"/>
</dbReference>
<feature type="binding site" evidence="6">
    <location>
        <position position="508"/>
    </location>
    <ligand>
        <name>Na(+)</name>
        <dbReference type="ChEBI" id="CHEBI:29101"/>
        <label>1</label>
    </ligand>
</feature>
<comment type="subcellular location">
    <subcellularLocation>
        <location evidence="1">Membrane</location>
        <topology evidence="1">Multi-pass membrane protein</topology>
    </subcellularLocation>
</comment>
<keyword evidence="4 8" id="KW-1133">Transmembrane helix</keyword>
<accession>A0AAV0AF85</accession>
<sequence>MWAMEEGESTLSLAQEGSSLGNTPPESLMTKASESLPRKASSAESQLPELEPNFGEWEGGVLMTWSASAWVTRAQVSEAQMTKEERLLEMRNMNEKDNKVFAPRPVWSSKFQYILALMSYMLMPSRIWRFVSLWLHKGGCSFLIVYILMFFFIGVPLLFLEMAVGHRAQRGSMDLWKILSPWFGGVGYSVFMVCFVTNTYTNLYNSWILFYMSHIFYFSVPWQHCPLQSNASSFDPECERATSYAYFWYQQTLKASDRIEDGGPPASNLAIHLFLAWCFICVFMINGIKSFEKVLYVLVPLPYFMISCFLFRTLSMEGTEYGLKHLLILKVASIYDLTMWLQAGVQVVLDMGVGLGPIVYLSSYIPGSNNCLKDTFLMAVIKLLTLLFTSPLIFSILGLWATITTHRCCKKNREKLIMLIAQGVLPPEVQPPDLHKNPTSTYNSWLNSLLPPLRRAVLSKVPECNIQEQFLKIKESPRFVFLVFTEFISIVPASAFWTVLFFLLLLSLGLCTVVAFMLGIITPLQDTFSFFRRQPRVLTVGASVVMFLCSLFFIQASGIYHYWLLTEYWIALPILSIVICENLAVAWAYRAKRFLKDMTALLSHPICPICCWLWCYVSPVALLTLLVAVIVQLITKPLTYIAWDSNTSKEMVRHYPMWALALIAGLYVFIIIPIPAYFAYRLNLGMPIRPPVCPKMSCRSAQTLSEKGASKDTVQTYKTKSLSA</sequence>
<dbReference type="EMBL" id="CALSGD010001635">
    <property type="protein sequence ID" value="CAH7457184.1"/>
    <property type="molecule type" value="Genomic_DNA"/>
</dbReference>
<feature type="transmembrane region" description="Helical" evidence="8">
    <location>
        <begin position="537"/>
        <end position="562"/>
    </location>
</feature>
<feature type="region of interest" description="Disordered" evidence="7">
    <location>
        <begin position="1"/>
        <end position="49"/>
    </location>
</feature>
<evidence type="ECO:0000313" key="9">
    <source>
        <dbReference type="EMBL" id="CAH7457184.1"/>
    </source>
</evidence>
<dbReference type="PANTHER" id="PTHR11616">
    <property type="entry name" value="SODIUM/CHLORIDE DEPENDENT TRANSPORTER"/>
    <property type="match status" value="1"/>
</dbReference>
<dbReference type="InterPro" id="IPR037272">
    <property type="entry name" value="SNS_sf"/>
</dbReference>
<dbReference type="GO" id="GO:0046872">
    <property type="term" value="F:metal ion binding"/>
    <property type="evidence" value="ECO:0007669"/>
    <property type="project" value="UniProtKB-KW"/>
</dbReference>
<proteinExistence type="predicted"/>
<dbReference type="AlphaFoldDB" id="A0AAV0AF85"/>
<name>A0AAV0AF85_PHORO</name>
<dbReference type="GO" id="GO:0005886">
    <property type="term" value="C:plasma membrane"/>
    <property type="evidence" value="ECO:0007669"/>
    <property type="project" value="TreeGrafter"/>
</dbReference>
<keyword evidence="2" id="KW-0813">Transport</keyword>
<evidence type="ECO:0000256" key="8">
    <source>
        <dbReference type="SAM" id="Phobius"/>
    </source>
</evidence>
<dbReference type="Proteomes" id="UP001152836">
    <property type="component" value="Unassembled WGS sequence"/>
</dbReference>
<evidence type="ECO:0000313" key="10">
    <source>
        <dbReference type="Proteomes" id="UP001152836"/>
    </source>
</evidence>
<feature type="transmembrane region" description="Helical" evidence="8">
    <location>
        <begin position="380"/>
        <end position="403"/>
    </location>
</feature>
<feature type="transmembrane region" description="Helical" evidence="8">
    <location>
        <begin position="479"/>
        <end position="497"/>
    </location>
</feature>
<keyword evidence="3 8" id="KW-0812">Transmembrane</keyword>
<feature type="transmembrane region" description="Helical" evidence="8">
    <location>
        <begin position="503"/>
        <end position="525"/>
    </location>
</feature>
<comment type="caution">
    <text evidence="9">The sequence shown here is derived from an EMBL/GenBank/DDBJ whole genome shotgun (WGS) entry which is preliminary data.</text>
</comment>
<feature type="transmembrane region" description="Helical" evidence="8">
    <location>
        <begin position="568"/>
        <end position="589"/>
    </location>
</feature>
<dbReference type="PRINTS" id="PR00176">
    <property type="entry name" value="NANEUSMPORT"/>
</dbReference>
<evidence type="ECO:0000256" key="7">
    <source>
        <dbReference type="SAM" id="MobiDB-lite"/>
    </source>
</evidence>
<protein>
    <submittedName>
        <fullName evidence="9">Slc6a16 protein</fullName>
    </submittedName>
</protein>
<evidence type="ECO:0000256" key="1">
    <source>
        <dbReference type="ARBA" id="ARBA00004141"/>
    </source>
</evidence>
<evidence type="ECO:0000256" key="4">
    <source>
        <dbReference type="ARBA" id="ARBA00022989"/>
    </source>
</evidence>